<protein>
    <submittedName>
        <fullName evidence="4">Aldo/keto reductase</fullName>
    </submittedName>
</protein>
<evidence type="ECO:0000256" key="1">
    <source>
        <dbReference type="ARBA" id="ARBA00023002"/>
    </source>
</evidence>
<dbReference type="OrthoDB" id="1720422at2759"/>
<dbReference type="GO" id="GO:0005829">
    <property type="term" value="C:cytosol"/>
    <property type="evidence" value="ECO:0007669"/>
    <property type="project" value="UniProtKB-ARBA"/>
</dbReference>
<gene>
    <name evidence="4" type="ORF">NUU61_007856</name>
</gene>
<dbReference type="EMBL" id="JAPMSZ010000010">
    <property type="protein sequence ID" value="KAJ5086549.1"/>
    <property type="molecule type" value="Genomic_DNA"/>
</dbReference>
<reference evidence="4" key="2">
    <citation type="journal article" date="2023" name="IMA Fungus">
        <title>Comparative genomic study of the Penicillium genus elucidates a diverse pangenome and 15 lateral gene transfer events.</title>
        <authorList>
            <person name="Petersen C."/>
            <person name="Sorensen T."/>
            <person name="Nielsen M.R."/>
            <person name="Sondergaard T.E."/>
            <person name="Sorensen J.L."/>
            <person name="Fitzpatrick D.A."/>
            <person name="Frisvad J.C."/>
            <person name="Nielsen K.L."/>
        </authorList>
    </citation>
    <scope>NUCLEOTIDE SEQUENCE</scope>
    <source>
        <strain evidence="4">IBT 34128</strain>
    </source>
</reference>
<reference evidence="4" key="1">
    <citation type="submission" date="2022-11" db="EMBL/GenBank/DDBJ databases">
        <authorList>
            <person name="Petersen C."/>
        </authorList>
    </citation>
    <scope>NUCLEOTIDE SEQUENCE</scope>
    <source>
        <strain evidence="4">IBT 34128</strain>
    </source>
</reference>
<dbReference type="InterPro" id="IPR050523">
    <property type="entry name" value="AKR_Detox_Biosynth"/>
</dbReference>
<dbReference type="FunFam" id="3.20.20.100:FF:000004">
    <property type="entry name" value="Oxidoreductase, aldo/keto reductase"/>
    <property type="match status" value="1"/>
</dbReference>
<accession>A0A9W9JYE6</accession>
<dbReference type="Proteomes" id="UP001141434">
    <property type="component" value="Unassembled WGS sequence"/>
</dbReference>
<evidence type="ECO:0000259" key="3">
    <source>
        <dbReference type="Pfam" id="PF00248"/>
    </source>
</evidence>
<dbReference type="GO" id="GO:0016491">
    <property type="term" value="F:oxidoreductase activity"/>
    <property type="evidence" value="ECO:0007669"/>
    <property type="project" value="UniProtKB-KW"/>
</dbReference>
<keyword evidence="5" id="KW-1185">Reference proteome</keyword>
<dbReference type="GeneID" id="81397550"/>
<dbReference type="SUPFAM" id="SSF51430">
    <property type="entry name" value="NAD(P)-linked oxidoreductase"/>
    <property type="match status" value="1"/>
</dbReference>
<dbReference type="AlphaFoldDB" id="A0A9W9JYE6"/>
<evidence type="ECO:0000313" key="4">
    <source>
        <dbReference type="EMBL" id="KAJ5086549.1"/>
    </source>
</evidence>
<dbReference type="PANTHER" id="PTHR43364:SF15">
    <property type="entry name" value="ARYL-ALCOHOL DEHYDROGENASE AAD16-RELATED"/>
    <property type="match status" value="1"/>
</dbReference>
<dbReference type="CDD" id="cd19079">
    <property type="entry name" value="AKR_EcYajO-like"/>
    <property type="match status" value="1"/>
</dbReference>
<organism evidence="4 5">
    <name type="scientific">Penicillium alfredii</name>
    <dbReference type="NCBI Taxonomy" id="1506179"/>
    <lineage>
        <taxon>Eukaryota</taxon>
        <taxon>Fungi</taxon>
        <taxon>Dikarya</taxon>
        <taxon>Ascomycota</taxon>
        <taxon>Pezizomycotina</taxon>
        <taxon>Eurotiomycetes</taxon>
        <taxon>Eurotiomycetidae</taxon>
        <taxon>Eurotiales</taxon>
        <taxon>Aspergillaceae</taxon>
        <taxon>Penicillium</taxon>
    </lineage>
</organism>
<evidence type="ECO:0000256" key="2">
    <source>
        <dbReference type="ARBA" id="ARBA00038157"/>
    </source>
</evidence>
<sequence>MADTQMEYTRLGNSGLKISKIILGAMSFGSKQWQEWVLDEEESLPLIEHAYKRGINTWDTADVYSHGRSEEIIGKALKKYNIPRNRVVILSKCFFGIDDEGNFPAISATSRNDGAFVNRVGLSRKHIFDAVDASVQRLGTYIDVLQIHRLDRETPREEIMKALNDLVESGKVRYIGASSMAAWEFQSLQNIAAKNGWHRFISMQNYHNLIAREEEREMIPYCQDSGVGLIPWSPIARGALARPWGSRSTVRENTDGALKFLVRSRETEADKAIVDRVEELAKKKGVAMAQVALAWTLSHPNECPIVGLNSAARIDETVASLKVKLSAEEIRYLEEPYVPKAVTALER</sequence>
<dbReference type="PANTHER" id="PTHR43364">
    <property type="entry name" value="NADH-SPECIFIC METHYLGLYOXAL REDUCTASE-RELATED"/>
    <property type="match status" value="1"/>
</dbReference>
<proteinExistence type="inferred from homology"/>
<keyword evidence="1" id="KW-0560">Oxidoreductase</keyword>
<dbReference type="InterPro" id="IPR023210">
    <property type="entry name" value="NADP_OxRdtase_dom"/>
</dbReference>
<dbReference type="InterPro" id="IPR036812">
    <property type="entry name" value="NAD(P)_OxRdtase_dom_sf"/>
</dbReference>
<comment type="similarity">
    <text evidence="2">Belongs to the aldo/keto reductase family. Aldo/keto reductase 2 subfamily.</text>
</comment>
<dbReference type="Pfam" id="PF00248">
    <property type="entry name" value="Aldo_ket_red"/>
    <property type="match status" value="1"/>
</dbReference>
<dbReference type="RefSeq" id="XP_056508674.1">
    <property type="nucleotide sequence ID" value="XM_056658381.1"/>
</dbReference>
<evidence type="ECO:0000313" key="5">
    <source>
        <dbReference type="Proteomes" id="UP001141434"/>
    </source>
</evidence>
<comment type="caution">
    <text evidence="4">The sequence shown here is derived from an EMBL/GenBank/DDBJ whole genome shotgun (WGS) entry which is preliminary data.</text>
</comment>
<dbReference type="Gene3D" id="3.20.20.100">
    <property type="entry name" value="NADP-dependent oxidoreductase domain"/>
    <property type="match status" value="1"/>
</dbReference>
<name>A0A9W9JYE6_9EURO</name>
<feature type="domain" description="NADP-dependent oxidoreductase" evidence="3">
    <location>
        <begin position="20"/>
        <end position="335"/>
    </location>
</feature>